<accession>A0A2G6E143</accession>
<feature type="transmembrane region" description="Helical" evidence="5">
    <location>
        <begin position="321"/>
        <end position="338"/>
    </location>
</feature>
<dbReference type="GO" id="GO:0005262">
    <property type="term" value="F:calcium channel activity"/>
    <property type="evidence" value="ECO:0007669"/>
    <property type="project" value="TreeGrafter"/>
</dbReference>
<keyword evidence="2 5" id="KW-0812">Transmembrane</keyword>
<keyword evidence="4 5" id="KW-0472">Membrane</keyword>
<proteinExistence type="predicted"/>
<feature type="transmembrane region" description="Helical" evidence="5">
    <location>
        <begin position="22"/>
        <end position="43"/>
    </location>
</feature>
<feature type="domain" description="Sodium/calcium exchanger membrane region" evidence="6">
    <location>
        <begin position="195"/>
        <end position="337"/>
    </location>
</feature>
<protein>
    <submittedName>
        <fullName evidence="7">Sodium:calcium antiporter</fullName>
    </submittedName>
</protein>
<evidence type="ECO:0000256" key="5">
    <source>
        <dbReference type="SAM" id="Phobius"/>
    </source>
</evidence>
<evidence type="ECO:0000256" key="4">
    <source>
        <dbReference type="ARBA" id="ARBA00023136"/>
    </source>
</evidence>
<feature type="transmembrane region" description="Helical" evidence="5">
    <location>
        <begin position="228"/>
        <end position="248"/>
    </location>
</feature>
<dbReference type="InterPro" id="IPR004837">
    <property type="entry name" value="NaCa_Exmemb"/>
</dbReference>
<evidence type="ECO:0000313" key="8">
    <source>
        <dbReference type="Proteomes" id="UP000229740"/>
    </source>
</evidence>
<comment type="subcellular location">
    <subcellularLocation>
        <location evidence="1">Membrane</location>
        <topology evidence="1">Multi-pass membrane protein</topology>
    </subcellularLocation>
</comment>
<evidence type="ECO:0000256" key="2">
    <source>
        <dbReference type="ARBA" id="ARBA00022692"/>
    </source>
</evidence>
<dbReference type="PANTHER" id="PTHR10846:SF8">
    <property type="entry name" value="INNER MEMBRANE PROTEIN YRBG"/>
    <property type="match status" value="1"/>
</dbReference>
<comment type="caution">
    <text evidence="7">The sequence shown here is derived from an EMBL/GenBank/DDBJ whole genome shotgun (WGS) entry which is preliminary data.</text>
</comment>
<reference evidence="7 8" key="1">
    <citation type="submission" date="2017-10" db="EMBL/GenBank/DDBJ databases">
        <title>Novel microbial diversity and functional potential in the marine mammal oral microbiome.</title>
        <authorList>
            <person name="Dudek N.K."/>
            <person name="Sun C.L."/>
            <person name="Burstein D."/>
            <person name="Kantor R.S."/>
            <person name="Aliaga Goltsman D.S."/>
            <person name="Bik E.M."/>
            <person name="Thomas B.C."/>
            <person name="Banfield J.F."/>
            <person name="Relman D.A."/>
        </authorList>
    </citation>
    <scope>NUCLEOTIDE SEQUENCE [LARGE SCALE GENOMIC DNA]</scope>
    <source>
        <strain evidence="7">DOLZORAL124_49_17</strain>
    </source>
</reference>
<dbReference type="GO" id="GO:0006874">
    <property type="term" value="P:intracellular calcium ion homeostasis"/>
    <property type="evidence" value="ECO:0007669"/>
    <property type="project" value="TreeGrafter"/>
</dbReference>
<evidence type="ECO:0000259" key="6">
    <source>
        <dbReference type="Pfam" id="PF01699"/>
    </source>
</evidence>
<dbReference type="Pfam" id="PF01699">
    <property type="entry name" value="Na_Ca_ex"/>
    <property type="match status" value="2"/>
</dbReference>
<dbReference type="Gene3D" id="1.20.1420.30">
    <property type="entry name" value="NCX, central ion-binding region"/>
    <property type="match status" value="1"/>
</dbReference>
<feature type="transmembrane region" description="Helical" evidence="5">
    <location>
        <begin position="293"/>
        <end position="312"/>
    </location>
</feature>
<feature type="transmembrane region" description="Helical" evidence="5">
    <location>
        <begin position="64"/>
        <end position="88"/>
    </location>
</feature>
<evidence type="ECO:0000313" key="7">
    <source>
        <dbReference type="EMBL" id="PID55468.1"/>
    </source>
</evidence>
<sequence length="339" mass="35828">MELGIHALQRYYRLMDSFIESLIAPCPWFLLIPLLFGLIFLVGKGADVMLDQAVEMASRWGMSKILIGATIVSLGTTLPELTVSAFSTMAGRSAMAMGNAIGSIICNSGLGLGIIGLMTTTNFDAKSVRPTWLRTLIGATVLVVAGILSGGVIHPLIGVAMLLSLAYHLYASMKSSTPCTEDMNSNSDEPWSHILIKFVCGLALLILSSKVLIPVASTLARSLGIPEHVIAASLVALGTSLPEMVTVIQSSRKGLGELGLGNILGANILNILLVIGASATISGSGLRVPSEFLTLHYPALAVIFALQGYMLYKKQSLSRSLGLLFLASYSIYLAIAFIA</sequence>
<feature type="domain" description="Sodium/calcium exchanger membrane region" evidence="6">
    <location>
        <begin position="34"/>
        <end position="171"/>
    </location>
</feature>
<dbReference type="GO" id="GO:0008273">
    <property type="term" value="F:calcium, potassium:sodium antiporter activity"/>
    <property type="evidence" value="ECO:0007669"/>
    <property type="project" value="TreeGrafter"/>
</dbReference>
<evidence type="ECO:0000256" key="3">
    <source>
        <dbReference type="ARBA" id="ARBA00022989"/>
    </source>
</evidence>
<dbReference type="Proteomes" id="UP000229740">
    <property type="component" value="Unassembled WGS sequence"/>
</dbReference>
<dbReference type="InterPro" id="IPR044880">
    <property type="entry name" value="NCX_ion-bd_dom_sf"/>
</dbReference>
<dbReference type="AlphaFoldDB" id="A0A2G6E143"/>
<keyword evidence="3 5" id="KW-1133">Transmembrane helix</keyword>
<name>A0A2G6E143_9BACT</name>
<evidence type="ECO:0000256" key="1">
    <source>
        <dbReference type="ARBA" id="ARBA00004141"/>
    </source>
</evidence>
<feature type="transmembrane region" description="Helical" evidence="5">
    <location>
        <begin position="100"/>
        <end position="119"/>
    </location>
</feature>
<feature type="transmembrane region" description="Helical" evidence="5">
    <location>
        <begin position="194"/>
        <end position="216"/>
    </location>
</feature>
<gene>
    <name evidence="7" type="ORF">CSB45_15880</name>
</gene>
<feature type="transmembrane region" description="Helical" evidence="5">
    <location>
        <begin position="131"/>
        <end position="150"/>
    </location>
</feature>
<feature type="transmembrane region" description="Helical" evidence="5">
    <location>
        <begin position="260"/>
        <end position="281"/>
    </location>
</feature>
<organism evidence="7 8">
    <name type="scientific">candidate division KSB3 bacterium</name>
    <dbReference type="NCBI Taxonomy" id="2044937"/>
    <lineage>
        <taxon>Bacteria</taxon>
        <taxon>candidate division KSB3</taxon>
    </lineage>
</organism>
<dbReference type="GO" id="GO:0005886">
    <property type="term" value="C:plasma membrane"/>
    <property type="evidence" value="ECO:0007669"/>
    <property type="project" value="TreeGrafter"/>
</dbReference>
<dbReference type="PANTHER" id="PTHR10846">
    <property type="entry name" value="SODIUM/POTASSIUM/CALCIUM EXCHANGER"/>
    <property type="match status" value="1"/>
</dbReference>
<dbReference type="EMBL" id="PDPS01000099">
    <property type="protein sequence ID" value="PID55468.1"/>
    <property type="molecule type" value="Genomic_DNA"/>
</dbReference>
<dbReference type="InterPro" id="IPR004481">
    <property type="entry name" value="K/Na/Ca-exchanger"/>
</dbReference>